<evidence type="ECO:0000313" key="1">
    <source>
        <dbReference type="EMBL" id="RZB89413.1"/>
    </source>
</evidence>
<sequence>MTHQHISCQYSVTSRLSILTPSESHVSVAPRVHLTCRAGFFTRIPRQVKSTRVKCDWGNESLGDAAF</sequence>
<dbReference type="AlphaFoldDB" id="A0A445ITS7"/>
<gene>
    <name evidence="1" type="ORF">D0Y65_028315</name>
</gene>
<dbReference type="EMBL" id="QZWG01000010">
    <property type="protein sequence ID" value="RZB89413.1"/>
    <property type="molecule type" value="Genomic_DNA"/>
</dbReference>
<reference evidence="1 2" key="1">
    <citation type="submission" date="2018-09" db="EMBL/GenBank/DDBJ databases">
        <title>A high-quality reference genome of wild soybean provides a powerful tool to mine soybean genomes.</title>
        <authorList>
            <person name="Xie M."/>
            <person name="Chung C.Y.L."/>
            <person name="Li M.-W."/>
            <person name="Wong F.-L."/>
            <person name="Chan T.-F."/>
            <person name="Lam H.-M."/>
        </authorList>
    </citation>
    <scope>NUCLEOTIDE SEQUENCE [LARGE SCALE GENOMIC DNA]</scope>
    <source>
        <strain evidence="2">cv. W05</strain>
        <tissue evidence="1">Hypocotyl of etiolated seedlings</tissue>
    </source>
</reference>
<feature type="non-terminal residue" evidence="1">
    <location>
        <position position="67"/>
    </location>
</feature>
<organism evidence="1 2">
    <name type="scientific">Glycine soja</name>
    <name type="common">Wild soybean</name>
    <dbReference type="NCBI Taxonomy" id="3848"/>
    <lineage>
        <taxon>Eukaryota</taxon>
        <taxon>Viridiplantae</taxon>
        <taxon>Streptophyta</taxon>
        <taxon>Embryophyta</taxon>
        <taxon>Tracheophyta</taxon>
        <taxon>Spermatophyta</taxon>
        <taxon>Magnoliopsida</taxon>
        <taxon>eudicotyledons</taxon>
        <taxon>Gunneridae</taxon>
        <taxon>Pentapetalae</taxon>
        <taxon>rosids</taxon>
        <taxon>fabids</taxon>
        <taxon>Fabales</taxon>
        <taxon>Fabaceae</taxon>
        <taxon>Papilionoideae</taxon>
        <taxon>50 kb inversion clade</taxon>
        <taxon>NPAAA clade</taxon>
        <taxon>indigoferoid/millettioid clade</taxon>
        <taxon>Phaseoleae</taxon>
        <taxon>Glycine</taxon>
        <taxon>Glycine subgen. Soja</taxon>
    </lineage>
</organism>
<accession>A0A445ITS7</accession>
<evidence type="ECO:0000313" key="2">
    <source>
        <dbReference type="Proteomes" id="UP000289340"/>
    </source>
</evidence>
<protein>
    <submittedName>
        <fullName evidence="1">Uncharacterized protein</fullName>
    </submittedName>
</protein>
<name>A0A445ITS7_GLYSO</name>
<proteinExistence type="predicted"/>
<dbReference type="Proteomes" id="UP000289340">
    <property type="component" value="Chromosome 10"/>
</dbReference>
<keyword evidence="2" id="KW-1185">Reference proteome</keyword>
<comment type="caution">
    <text evidence="1">The sequence shown here is derived from an EMBL/GenBank/DDBJ whole genome shotgun (WGS) entry which is preliminary data.</text>
</comment>